<feature type="coiled-coil region" evidence="1">
    <location>
        <begin position="287"/>
        <end position="335"/>
    </location>
</feature>
<dbReference type="GeneID" id="136799096"/>
<dbReference type="Pfam" id="PF21355">
    <property type="entry name" value="TRAF-mep_MATH"/>
    <property type="match status" value="1"/>
</dbReference>
<evidence type="ECO:0000256" key="1">
    <source>
        <dbReference type="SAM" id="Coils"/>
    </source>
</evidence>
<dbReference type="Proteomes" id="UP000594262">
    <property type="component" value="Unplaced"/>
</dbReference>
<proteinExistence type="predicted"/>
<name>A0A7M5UU10_9CNID</name>
<evidence type="ECO:0000313" key="4">
    <source>
        <dbReference type="Proteomes" id="UP000594262"/>
    </source>
</evidence>
<dbReference type="PIRSF" id="PIRSF015614">
    <property type="entry name" value="TRAF"/>
    <property type="match status" value="1"/>
</dbReference>
<dbReference type="SUPFAM" id="SSF57850">
    <property type="entry name" value="RING/U-box"/>
    <property type="match status" value="1"/>
</dbReference>
<organism evidence="3 4">
    <name type="scientific">Clytia hemisphaerica</name>
    <dbReference type="NCBI Taxonomy" id="252671"/>
    <lineage>
        <taxon>Eukaryota</taxon>
        <taxon>Metazoa</taxon>
        <taxon>Cnidaria</taxon>
        <taxon>Hydrozoa</taxon>
        <taxon>Hydroidolina</taxon>
        <taxon>Leptothecata</taxon>
        <taxon>Obeliida</taxon>
        <taxon>Clytiidae</taxon>
        <taxon>Clytia</taxon>
    </lineage>
</organism>
<keyword evidence="1" id="KW-0175">Coiled coil</keyword>
<dbReference type="GO" id="GO:0043122">
    <property type="term" value="P:regulation of canonical NF-kappaB signal transduction"/>
    <property type="evidence" value="ECO:0007669"/>
    <property type="project" value="TreeGrafter"/>
</dbReference>
<dbReference type="GO" id="GO:0007165">
    <property type="term" value="P:signal transduction"/>
    <property type="evidence" value="ECO:0007669"/>
    <property type="project" value="InterPro"/>
</dbReference>
<dbReference type="PANTHER" id="PTHR10131">
    <property type="entry name" value="TNF RECEPTOR ASSOCIATED FACTOR"/>
    <property type="match status" value="1"/>
</dbReference>
<feature type="domain" description="MATH" evidence="2">
    <location>
        <begin position="401"/>
        <end position="546"/>
    </location>
</feature>
<dbReference type="InterPro" id="IPR008974">
    <property type="entry name" value="TRAF-like"/>
</dbReference>
<evidence type="ECO:0000313" key="3">
    <source>
        <dbReference type="EnsemblMetazoa" id="CLYHEMP005792.2"/>
    </source>
</evidence>
<dbReference type="RefSeq" id="XP_066911882.1">
    <property type="nucleotide sequence ID" value="XM_067055781.1"/>
</dbReference>
<dbReference type="Gene3D" id="3.30.40.10">
    <property type="entry name" value="Zinc/RING finger domain, C3HC4 (zinc finger)"/>
    <property type="match status" value="1"/>
</dbReference>
<dbReference type="InterPro" id="IPR013083">
    <property type="entry name" value="Znf_RING/FYVE/PHD"/>
</dbReference>
<dbReference type="OrthoDB" id="5980013at2759"/>
<sequence length="552" mass="64212">MTFFSHQQGIQSIPQFVSPKSHRSTGSLQYDKIIQDMEKILLGDREITPVTPVDKRFACPLCGKLMQNPLQTDRGMVACTSCYEDRRREIGSEICPLDGEKIEHDSFTRLDKFMVREISKIQVQCFYEECKWKGALNDINRHEETDCQYARTECDICRQKVLKKQFAEHRAKDCTGNYDVEMEETFDTEETKMKPKFKCPSCGKEVESSNSHNHWKDCQGTKCPYEQFGCKNTYGRSAKEHEEHISNYHSYDHCVLEFVQGVLEENKNLDSKIMQMTRDKQTMDRKFSSLHNDYQILQNKCKELLEKSQKKDRDINLLESKFQKLYNVVSDLEQNQYEKKESELKNIVGNLSTKGNALFDITKLSESEELIRKVESDQAMLSANLADTNLKVKLLEHRSTNGTLIYRLENFTHRLEQARQGKIFALHSPPCFTSPNGYKFCLRVYLNGDGMGQGTHISIYFVLMRNHYDNLLEWPFQKKISIRMINHKSRQNDKRETFNTDKTSTSFRKPDKEMNMAAGCPKFLDLSSLLNGGYLADDSIFIEVKVEDPVKR</sequence>
<dbReference type="SUPFAM" id="SSF49599">
    <property type="entry name" value="TRAF domain-like"/>
    <property type="match status" value="2"/>
</dbReference>
<dbReference type="EnsemblMetazoa" id="CLYHEMT005792.2">
    <property type="protein sequence ID" value="CLYHEMP005792.2"/>
    <property type="gene ID" value="CLYHEMG005792"/>
</dbReference>
<accession>A0A7M5UU10</accession>
<dbReference type="GO" id="GO:0042981">
    <property type="term" value="P:regulation of apoptotic process"/>
    <property type="evidence" value="ECO:0007669"/>
    <property type="project" value="InterPro"/>
</dbReference>
<dbReference type="Gene3D" id="2.60.210.10">
    <property type="entry name" value="Apoptosis, Tumor Necrosis Factor Receptor Associated Protein 2, Chain A"/>
    <property type="match status" value="1"/>
</dbReference>
<dbReference type="InterPro" id="IPR049342">
    <property type="entry name" value="TRAF1-6_MATH_dom"/>
</dbReference>
<protein>
    <recommendedName>
        <fullName evidence="2">MATH domain-containing protein</fullName>
    </recommendedName>
</protein>
<dbReference type="GO" id="GO:0005164">
    <property type="term" value="F:tumor necrosis factor receptor binding"/>
    <property type="evidence" value="ECO:0007669"/>
    <property type="project" value="TreeGrafter"/>
</dbReference>
<dbReference type="SMART" id="SM00061">
    <property type="entry name" value="MATH"/>
    <property type="match status" value="1"/>
</dbReference>
<evidence type="ECO:0000259" key="2">
    <source>
        <dbReference type="PROSITE" id="PS50144"/>
    </source>
</evidence>
<dbReference type="InterPro" id="IPR002083">
    <property type="entry name" value="MATH/TRAF_dom"/>
</dbReference>
<dbReference type="PROSITE" id="PS50144">
    <property type="entry name" value="MATH"/>
    <property type="match status" value="1"/>
</dbReference>
<reference evidence="3" key="1">
    <citation type="submission" date="2021-01" db="UniProtKB">
        <authorList>
            <consortium name="EnsemblMetazoa"/>
        </authorList>
    </citation>
    <scope>IDENTIFICATION</scope>
</reference>
<dbReference type="GO" id="GO:0008270">
    <property type="term" value="F:zinc ion binding"/>
    <property type="evidence" value="ECO:0007669"/>
    <property type="project" value="InterPro"/>
</dbReference>
<dbReference type="InterPro" id="IPR012227">
    <property type="entry name" value="TNF_rcpt-assoc_TRAF_met"/>
</dbReference>
<dbReference type="GO" id="GO:0009898">
    <property type="term" value="C:cytoplasmic side of plasma membrane"/>
    <property type="evidence" value="ECO:0007669"/>
    <property type="project" value="TreeGrafter"/>
</dbReference>
<dbReference type="AlphaFoldDB" id="A0A7M5UU10"/>
<dbReference type="PANTHER" id="PTHR10131:SF138">
    <property type="entry name" value="RE66324P"/>
    <property type="match status" value="1"/>
</dbReference>
<keyword evidence="4" id="KW-1185">Reference proteome</keyword>